<reference evidence="2 3" key="1">
    <citation type="submission" date="2018-07" db="EMBL/GenBank/DDBJ databases">
        <title>Draft genome sequence of Ancylomarina sp. M1P.</title>
        <authorList>
            <person name="Yadav S."/>
            <person name="Villanueva L."/>
            <person name="Damste J.S.S."/>
        </authorList>
    </citation>
    <scope>NUCLEOTIDE SEQUENCE [LARGE SCALE GENOMIC DNA]</scope>
    <source>
        <strain evidence="2 3">M1P</strain>
    </source>
</reference>
<keyword evidence="3" id="KW-1185">Reference proteome</keyword>
<dbReference type="EMBL" id="QQWG01000036">
    <property type="protein sequence ID" value="RRG18975.1"/>
    <property type="molecule type" value="Genomic_DNA"/>
</dbReference>
<gene>
    <name evidence="2" type="ORF">DWB61_17460</name>
</gene>
<organism evidence="2 3">
    <name type="scientific">Ancylomarina euxinus</name>
    <dbReference type="NCBI Taxonomy" id="2283627"/>
    <lineage>
        <taxon>Bacteria</taxon>
        <taxon>Pseudomonadati</taxon>
        <taxon>Bacteroidota</taxon>
        <taxon>Bacteroidia</taxon>
        <taxon>Marinilabiliales</taxon>
        <taxon>Marinifilaceae</taxon>
        <taxon>Ancylomarina</taxon>
    </lineage>
</organism>
<keyword evidence="1" id="KW-0732">Signal</keyword>
<evidence type="ECO:0000256" key="1">
    <source>
        <dbReference type="SAM" id="SignalP"/>
    </source>
</evidence>
<dbReference type="Proteomes" id="UP000285794">
    <property type="component" value="Unassembled WGS sequence"/>
</dbReference>
<evidence type="ECO:0000313" key="2">
    <source>
        <dbReference type="EMBL" id="RRG18975.1"/>
    </source>
</evidence>
<evidence type="ECO:0000313" key="3">
    <source>
        <dbReference type="Proteomes" id="UP000285794"/>
    </source>
</evidence>
<protein>
    <submittedName>
        <fullName evidence="2">Uncharacterized protein</fullName>
    </submittedName>
</protein>
<comment type="caution">
    <text evidence="2">The sequence shown here is derived from an EMBL/GenBank/DDBJ whole genome shotgun (WGS) entry which is preliminary data.</text>
</comment>
<dbReference type="OrthoDB" id="1147123at2"/>
<accession>A0A425XWG3</accession>
<sequence length="306" mass="36957">MKHYILIITFSLLKLSTALGQSTELPPMLSNLDLKNVQEIEINQYHVYKETKYHQEKQIIAFNETGKVVLNKRIFLEYDNNILKDTFIYDKRDRLIKSLRYRPNDATIESSKEYKFEKSGKLLDKEVFDEQKNLIYNSLCDSASNNFRRYVKESEDGDKTITEFIFNKRWQKDNILYYTSDTLNKKIKYNYSPFGKKKSIITYSKGINEINRFEYYYDKYQQLIKEVYTDTTNFKKNTEGIYERDKYGNLVLEIHRGSDFNWTHKYVYKYNEKGTWTERTYYRSDLMSRFITLNIKYYKKTTANKS</sequence>
<dbReference type="RefSeq" id="WP_125032190.1">
    <property type="nucleotide sequence ID" value="NZ_JAPXVP010000033.1"/>
</dbReference>
<proteinExistence type="predicted"/>
<feature type="signal peptide" evidence="1">
    <location>
        <begin position="1"/>
        <end position="20"/>
    </location>
</feature>
<feature type="chain" id="PRO_5019298487" evidence="1">
    <location>
        <begin position="21"/>
        <end position="306"/>
    </location>
</feature>
<dbReference type="AlphaFoldDB" id="A0A425XWG3"/>
<name>A0A425XWG3_9BACT</name>